<reference evidence="14 15" key="2">
    <citation type="journal article" date="2010" name="J. Bacteriol.">
        <title>Genome sequence of the polysaccharide-degrading, thermophilic anaerobe Spirochaeta thermophila DSM 6192.</title>
        <authorList>
            <person name="Angelov A."/>
            <person name="Liebl S."/>
            <person name="Ballschmiter M."/>
            <person name="Bomeke M."/>
            <person name="Lehmann R."/>
            <person name="Liesegang H."/>
            <person name="Daniel R."/>
            <person name="Liebl W."/>
        </authorList>
    </citation>
    <scope>NUCLEOTIDE SEQUENCE [LARGE SCALE GENOMIC DNA]</scope>
    <source>
        <strain evidence="15">ATCC 49972 / DSM 6192 / RI 19.B1</strain>
    </source>
</reference>
<evidence type="ECO:0000256" key="3">
    <source>
        <dbReference type="ARBA" id="ARBA00022793"/>
    </source>
</evidence>
<evidence type="ECO:0000256" key="13">
    <source>
        <dbReference type="PIRSR" id="PIRSR006246-5"/>
    </source>
</evidence>
<dbReference type="GO" id="GO:0015940">
    <property type="term" value="P:pantothenate biosynthetic process"/>
    <property type="evidence" value="ECO:0007669"/>
    <property type="project" value="UniProtKB-UniRule"/>
</dbReference>
<dbReference type="PANTHER" id="PTHR21012:SF0">
    <property type="entry name" value="ASPARTATE 1-DECARBOXYLASE"/>
    <property type="match status" value="1"/>
</dbReference>
<feature type="active site" description="Schiff-base intermediate with substrate; via pyruvic acid" evidence="9 10">
    <location>
        <position position="25"/>
    </location>
</feature>
<feature type="chain" id="PRO_5014006592" description="Aspartate 1-decarboxylase alpha chain" evidence="9 13">
    <location>
        <begin position="25"/>
        <end position="120"/>
    </location>
</feature>
<evidence type="ECO:0000313" key="14">
    <source>
        <dbReference type="EMBL" id="ADN01188.1"/>
    </source>
</evidence>
<dbReference type="eggNOG" id="COG0853">
    <property type="taxonomic scope" value="Bacteria"/>
</dbReference>
<dbReference type="InterPro" id="IPR009010">
    <property type="entry name" value="Asp_de-COase-like_dom_sf"/>
</dbReference>
<comment type="subcellular location">
    <subcellularLocation>
        <location evidence="9">Cytoplasm</location>
    </subcellularLocation>
</comment>
<dbReference type="HOGENOM" id="CLU_115305_2_0_12"/>
<keyword evidence="8 9" id="KW-0670">Pyruvate</keyword>
<dbReference type="SUPFAM" id="SSF50692">
    <property type="entry name" value="ADC-like"/>
    <property type="match status" value="1"/>
</dbReference>
<evidence type="ECO:0000256" key="4">
    <source>
        <dbReference type="ARBA" id="ARBA00022813"/>
    </source>
</evidence>
<dbReference type="NCBIfam" id="TIGR00223">
    <property type="entry name" value="panD"/>
    <property type="match status" value="1"/>
</dbReference>
<keyword evidence="6 9" id="KW-0456">Lyase</keyword>
<evidence type="ECO:0000256" key="12">
    <source>
        <dbReference type="PIRSR" id="PIRSR006246-3"/>
    </source>
</evidence>
<dbReference type="Pfam" id="PF02261">
    <property type="entry name" value="Asp_decarbox"/>
    <property type="match status" value="1"/>
</dbReference>
<feature type="chain" id="PRO_5014006591" description="Aspartate 1-decarboxylase beta chain" evidence="9 13">
    <location>
        <begin position="1"/>
        <end position="24"/>
    </location>
</feature>
<comment type="subunit">
    <text evidence="9">Heterooctamer of four alpha and four beta subunits.</text>
</comment>
<evidence type="ECO:0000256" key="10">
    <source>
        <dbReference type="PIRSR" id="PIRSR006246-1"/>
    </source>
</evidence>
<sequence length="120" mass="13241">MFIEVLKSKIHRAVVTETRLDYEGSISVDPELYRAAGMFPHEKVDVFNLNNGARFTTYLIDGRPGEICINGAAARLAQPGDLVIIVSYAHLTPEEASSWQPTVVLVDDRNTVKEVLKPGS</sequence>
<evidence type="ECO:0000256" key="1">
    <source>
        <dbReference type="ARBA" id="ARBA00022490"/>
    </source>
</evidence>
<keyword evidence="1 9" id="KW-0963">Cytoplasm</keyword>
<comment type="similarity">
    <text evidence="9">Belongs to the PanD family.</text>
</comment>
<dbReference type="GO" id="GO:0005829">
    <property type="term" value="C:cytosol"/>
    <property type="evidence" value="ECO:0007669"/>
    <property type="project" value="TreeGrafter"/>
</dbReference>
<comment type="catalytic activity">
    <reaction evidence="9">
        <text>L-aspartate + H(+) = beta-alanine + CO2</text>
        <dbReference type="Rhea" id="RHEA:19497"/>
        <dbReference type="ChEBI" id="CHEBI:15378"/>
        <dbReference type="ChEBI" id="CHEBI:16526"/>
        <dbReference type="ChEBI" id="CHEBI:29991"/>
        <dbReference type="ChEBI" id="CHEBI:57966"/>
        <dbReference type="EC" id="4.1.1.11"/>
    </reaction>
</comment>
<comment type="PTM">
    <text evidence="9 12">Is synthesized initially as an inactive proenzyme, which is activated by self-cleavage at a specific serine bond to produce a beta-subunit with a hydroxyl group at its C-terminus and an alpha-subunit with a pyruvoyl group at its N-terminus.</text>
</comment>
<evidence type="ECO:0000256" key="5">
    <source>
        <dbReference type="ARBA" id="ARBA00023145"/>
    </source>
</evidence>
<dbReference type="PaxDb" id="665571-STHERM_c02140"/>
<dbReference type="EC" id="4.1.1.11" evidence="9"/>
<dbReference type="EMBL" id="CP001698">
    <property type="protein sequence ID" value="ADN01188.1"/>
    <property type="molecule type" value="Genomic_DNA"/>
</dbReference>
<evidence type="ECO:0000313" key="15">
    <source>
        <dbReference type="Proteomes" id="UP000001296"/>
    </source>
</evidence>
<dbReference type="KEGG" id="sta:STHERM_c02140"/>
<comment type="function">
    <text evidence="9">Catalyzes the pyruvoyl-dependent decarboxylation of aspartate to produce beta-alanine.</text>
</comment>
<feature type="binding site" evidence="9 11">
    <location>
        <begin position="71"/>
        <end position="73"/>
    </location>
    <ligand>
        <name>substrate</name>
    </ligand>
</feature>
<dbReference type="AlphaFoldDB" id="E0RNR5"/>
<keyword evidence="4 9" id="KW-0068">Autocatalytic cleavage</keyword>
<dbReference type="CDD" id="cd06919">
    <property type="entry name" value="Asp_decarbox"/>
    <property type="match status" value="1"/>
</dbReference>
<reference key="1">
    <citation type="submission" date="2009-08" db="EMBL/GenBank/DDBJ databases">
        <title>The genome sequence of Spirochaeta thermophila DSM6192.</title>
        <authorList>
            <person name="Angelov A."/>
            <person name="Mientus M."/>
            <person name="Wittenberg S."/>
            <person name="Lehmann R."/>
            <person name="Liesegang H."/>
            <person name="Daniel R."/>
            <person name="Liebl W."/>
        </authorList>
    </citation>
    <scope>NUCLEOTIDE SEQUENCE</scope>
    <source>
        <strain>DSM 6192</strain>
    </source>
</reference>
<evidence type="ECO:0000256" key="11">
    <source>
        <dbReference type="PIRSR" id="PIRSR006246-2"/>
    </source>
</evidence>
<evidence type="ECO:0000256" key="2">
    <source>
        <dbReference type="ARBA" id="ARBA00022655"/>
    </source>
</evidence>
<evidence type="ECO:0000256" key="9">
    <source>
        <dbReference type="HAMAP-Rule" id="MF_00446"/>
    </source>
</evidence>
<organism evidence="14 15">
    <name type="scientific">Winmispira thermophila (strain ATCC 49972 / DSM 6192 / RI 19.B1)</name>
    <name type="common">Spirochaeta thermophila</name>
    <dbReference type="NCBI Taxonomy" id="665571"/>
    <lineage>
        <taxon>Bacteria</taxon>
        <taxon>Pseudomonadati</taxon>
        <taxon>Spirochaetota</taxon>
        <taxon>Spirochaetia</taxon>
        <taxon>Winmispirales</taxon>
        <taxon>Winmispiraceae</taxon>
        <taxon>Winmispira</taxon>
    </lineage>
</organism>
<gene>
    <name evidence="9" type="primary">panD</name>
    <name evidence="14" type="ordered locus">STHERM_c02140</name>
</gene>
<evidence type="ECO:0000256" key="6">
    <source>
        <dbReference type="ARBA" id="ARBA00023239"/>
    </source>
</evidence>
<dbReference type="PIRSF" id="PIRSF006246">
    <property type="entry name" value="Asp_decarbox"/>
    <property type="match status" value="1"/>
</dbReference>
<comment type="pathway">
    <text evidence="9">Cofactor biosynthesis; (R)-pantothenate biosynthesis; beta-alanine from L-aspartate: step 1/1.</text>
</comment>
<dbReference type="HAMAP" id="MF_00446">
    <property type="entry name" value="PanD"/>
    <property type="match status" value="1"/>
</dbReference>
<dbReference type="InterPro" id="IPR003190">
    <property type="entry name" value="Asp_decarbox"/>
</dbReference>
<keyword evidence="7 9" id="KW-0704">Schiff base</keyword>
<feature type="modified residue" description="Pyruvic acid (Ser)" evidence="9 12">
    <location>
        <position position="25"/>
    </location>
</feature>
<dbReference type="PANTHER" id="PTHR21012">
    <property type="entry name" value="ASPARTATE 1-DECARBOXYLASE"/>
    <property type="match status" value="1"/>
</dbReference>
<dbReference type="Proteomes" id="UP000001296">
    <property type="component" value="Chromosome"/>
</dbReference>
<comment type="cofactor">
    <cofactor evidence="9 10">
        <name>pyruvate</name>
        <dbReference type="ChEBI" id="CHEBI:15361"/>
    </cofactor>
    <text evidence="9 10">Binds 1 pyruvoyl group covalently per subunit.</text>
</comment>
<dbReference type="RefSeq" id="WP_013313029.1">
    <property type="nucleotide sequence ID" value="NC_014484.1"/>
</dbReference>
<proteinExistence type="inferred from homology"/>
<evidence type="ECO:0000256" key="7">
    <source>
        <dbReference type="ARBA" id="ARBA00023270"/>
    </source>
</evidence>
<feature type="binding site" evidence="9 11">
    <location>
        <position position="57"/>
    </location>
    <ligand>
        <name>substrate</name>
    </ligand>
</feature>
<keyword evidence="3 9" id="KW-0210">Decarboxylase</keyword>
<name>E0RNR5_WINT6</name>
<keyword evidence="2 9" id="KW-0566">Pantothenate biosynthesis</keyword>
<dbReference type="Gene3D" id="2.40.40.20">
    <property type="match status" value="1"/>
</dbReference>
<feature type="active site" description="Proton donor" evidence="9 10">
    <location>
        <position position="58"/>
    </location>
</feature>
<accession>E0RNR5</accession>
<dbReference type="GO" id="GO:0004068">
    <property type="term" value="F:aspartate 1-decarboxylase activity"/>
    <property type="evidence" value="ECO:0007669"/>
    <property type="project" value="UniProtKB-UniRule"/>
</dbReference>
<dbReference type="GO" id="GO:0006523">
    <property type="term" value="P:alanine biosynthetic process"/>
    <property type="evidence" value="ECO:0007669"/>
    <property type="project" value="InterPro"/>
</dbReference>
<dbReference type="UniPathway" id="UPA00028">
    <property type="reaction ID" value="UER00002"/>
</dbReference>
<protein>
    <recommendedName>
        <fullName evidence="9">Aspartate 1-decarboxylase</fullName>
        <ecNumber evidence="9">4.1.1.11</ecNumber>
    </recommendedName>
    <alternativeName>
        <fullName evidence="9">Aspartate alpha-decarboxylase</fullName>
    </alternativeName>
    <component>
        <recommendedName>
            <fullName evidence="9">Aspartate 1-decarboxylase beta chain</fullName>
        </recommendedName>
    </component>
    <component>
        <recommendedName>
            <fullName evidence="9">Aspartate 1-decarboxylase alpha chain</fullName>
        </recommendedName>
    </component>
</protein>
<evidence type="ECO:0000256" key="8">
    <source>
        <dbReference type="ARBA" id="ARBA00023317"/>
    </source>
</evidence>
<keyword evidence="5 9" id="KW-0865">Zymogen</keyword>